<dbReference type="SMART" id="SM00137">
    <property type="entry name" value="MAM"/>
    <property type="match status" value="1"/>
</dbReference>
<protein>
    <submittedName>
        <fullName evidence="2">MAM and LDL-receptor class A domain-containing protein 2</fullName>
    </submittedName>
</protein>
<sequence>MYIETSSVGNNSTARLSSSLRQSAHYLGLCLVFYYHMYGNSVGALNVVLYTGATDTLLFSRSQDQGNKWQQASIHFTTYSAWQITFEAVSGHSYTGDIAIDDISFLPGSCPTQGKASFTLLITGMILDL</sequence>
<dbReference type="PROSITE" id="PS50060">
    <property type="entry name" value="MAM_2"/>
    <property type="match status" value="1"/>
</dbReference>
<reference evidence="2" key="1">
    <citation type="submission" date="2021-10" db="EMBL/GenBank/DDBJ databases">
        <title>Tropical sea cucumber genome reveals ecological adaptation and Cuvierian tubules defense mechanism.</title>
        <authorList>
            <person name="Chen T."/>
        </authorList>
    </citation>
    <scope>NUCLEOTIDE SEQUENCE</scope>
    <source>
        <strain evidence="2">Nanhai2018</strain>
        <tissue evidence="2">Muscle</tissue>
    </source>
</reference>
<dbReference type="SUPFAM" id="SSF49899">
    <property type="entry name" value="Concanavalin A-like lectins/glucanases"/>
    <property type="match status" value="1"/>
</dbReference>
<dbReference type="PANTHER" id="PTHR23282:SF101">
    <property type="entry name" value="MAM DOMAIN-CONTAINING PROTEIN"/>
    <property type="match status" value="1"/>
</dbReference>
<name>A0A9Q0YUI1_HOLLE</name>
<gene>
    <name evidence="2" type="ORF">HOLleu_32205</name>
</gene>
<dbReference type="Pfam" id="PF00629">
    <property type="entry name" value="MAM"/>
    <property type="match status" value="1"/>
</dbReference>
<dbReference type="InterPro" id="IPR013320">
    <property type="entry name" value="ConA-like_dom_sf"/>
</dbReference>
<dbReference type="GO" id="GO:0016020">
    <property type="term" value="C:membrane"/>
    <property type="evidence" value="ECO:0007669"/>
    <property type="project" value="InterPro"/>
</dbReference>
<keyword evidence="3" id="KW-1185">Reference proteome</keyword>
<comment type="caution">
    <text evidence="2">The sequence shown here is derived from an EMBL/GenBank/DDBJ whole genome shotgun (WGS) entry which is preliminary data.</text>
</comment>
<dbReference type="EMBL" id="JAIZAY010000016">
    <property type="protein sequence ID" value="KAJ8027151.1"/>
    <property type="molecule type" value="Genomic_DNA"/>
</dbReference>
<evidence type="ECO:0000313" key="2">
    <source>
        <dbReference type="EMBL" id="KAJ8027151.1"/>
    </source>
</evidence>
<proteinExistence type="predicted"/>
<evidence type="ECO:0000313" key="3">
    <source>
        <dbReference type="Proteomes" id="UP001152320"/>
    </source>
</evidence>
<evidence type="ECO:0000259" key="1">
    <source>
        <dbReference type="PROSITE" id="PS50060"/>
    </source>
</evidence>
<dbReference type="Proteomes" id="UP001152320">
    <property type="component" value="Chromosome 16"/>
</dbReference>
<dbReference type="CDD" id="cd06263">
    <property type="entry name" value="MAM"/>
    <property type="match status" value="1"/>
</dbReference>
<dbReference type="Gene3D" id="2.60.120.200">
    <property type="match status" value="1"/>
</dbReference>
<organism evidence="2 3">
    <name type="scientific">Holothuria leucospilota</name>
    <name type="common">Black long sea cucumber</name>
    <name type="synonym">Mertensiothuria leucospilota</name>
    <dbReference type="NCBI Taxonomy" id="206669"/>
    <lineage>
        <taxon>Eukaryota</taxon>
        <taxon>Metazoa</taxon>
        <taxon>Echinodermata</taxon>
        <taxon>Eleutherozoa</taxon>
        <taxon>Echinozoa</taxon>
        <taxon>Holothuroidea</taxon>
        <taxon>Aspidochirotacea</taxon>
        <taxon>Aspidochirotida</taxon>
        <taxon>Holothuriidae</taxon>
        <taxon>Holothuria</taxon>
    </lineage>
</organism>
<dbReference type="AlphaFoldDB" id="A0A9Q0YUI1"/>
<accession>A0A9Q0YUI1</accession>
<dbReference type="InterPro" id="IPR000998">
    <property type="entry name" value="MAM_dom"/>
</dbReference>
<dbReference type="PANTHER" id="PTHR23282">
    <property type="entry name" value="APICAL ENDOSOMAL GLYCOPROTEIN PRECURSOR"/>
    <property type="match status" value="1"/>
</dbReference>
<dbReference type="OrthoDB" id="5962238at2759"/>
<feature type="domain" description="MAM" evidence="1">
    <location>
        <begin position="1"/>
        <end position="112"/>
    </location>
</feature>
<dbReference type="InterPro" id="IPR051560">
    <property type="entry name" value="MAM_domain-containing"/>
</dbReference>